<dbReference type="RefSeq" id="WP_133284967.1">
    <property type="nucleotide sequence ID" value="NZ_SMSI01000002.1"/>
</dbReference>
<evidence type="ECO:0000313" key="1">
    <source>
        <dbReference type="EMBL" id="TDH36270.1"/>
    </source>
</evidence>
<proteinExistence type="predicted"/>
<dbReference type="OrthoDB" id="7832908at2"/>
<dbReference type="AlphaFoldDB" id="A0A4R5PKM4"/>
<dbReference type="EMBL" id="SMSI01000002">
    <property type="protein sequence ID" value="TDH36270.1"/>
    <property type="molecule type" value="Genomic_DNA"/>
</dbReference>
<dbReference type="Proteomes" id="UP000295131">
    <property type="component" value="Unassembled WGS sequence"/>
</dbReference>
<evidence type="ECO:0008006" key="3">
    <source>
        <dbReference type="Google" id="ProtNLM"/>
    </source>
</evidence>
<organism evidence="1 2">
    <name type="scientific">Pseudohoeflea suaedae</name>
    <dbReference type="NCBI Taxonomy" id="877384"/>
    <lineage>
        <taxon>Bacteria</taxon>
        <taxon>Pseudomonadati</taxon>
        <taxon>Pseudomonadota</taxon>
        <taxon>Alphaproteobacteria</taxon>
        <taxon>Hyphomicrobiales</taxon>
        <taxon>Rhizobiaceae</taxon>
        <taxon>Pseudohoeflea</taxon>
    </lineage>
</organism>
<sequence>MRELVGAHQRASDFRLHPLGFFYLKDAVGEARTRRVHIWLPDGPDRPENDRHQHSFDIESLVVAGRMRSELFRFEEAADGFEAEYAVTYNGQESVLIPSGRRGRLLPIASFESASGASYRLEAGVIHRVAVITRPCITVVRTLERRVPIFSYGHEDEEAFDRRLCTDSEAEQIRRHLMHSAAG</sequence>
<protein>
    <recommendedName>
        <fullName evidence="3">Cupin</fullName>
    </recommendedName>
</protein>
<accession>A0A4R5PKM4</accession>
<reference evidence="1 2" key="1">
    <citation type="journal article" date="2013" name="Int. J. Syst. Evol. Microbiol.">
        <title>Hoeflea suaedae sp. nov., an endophytic bacterium isolated from the root of the halophyte Suaeda maritima.</title>
        <authorList>
            <person name="Chung E.J."/>
            <person name="Park J.A."/>
            <person name="Pramanik P."/>
            <person name="Bibi F."/>
            <person name="Jeon C.O."/>
            <person name="Chung Y.R."/>
        </authorList>
    </citation>
    <scope>NUCLEOTIDE SEQUENCE [LARGE SCALE GENOMIC DNA]</scope>
    <source>
        <strain evidence="1 2">YC6898</strain>
    </source>
</reference>
<keyword evidence="2" id="KW-1185">Reference proteome</keyword>
<evidence type="ECO:0000313" key="2">
    <source>
        <dbReference type="Proteomes" id="UP000295131"/>
    </source>
</evidence>
<gene>
    <name evidence="1" type="ORF">E2A64_13385</name>
</gene>
<comment type="caution">
    <text evidence="1">The sequence shown here is derived from an EMBL/GenBank/DDBJ whole genome shotgun (WGS) entry which is preliminary data.</text>
</comment>
<name>A0A4R5PKM4_9HYPH</name>